<evidence type="ECO:0000256" key="1">
    <source>
        <dbReference type="SAM" id="MobiDB-lite"/>
    </source>
</evidence>
<feature type="region of interest" description="Disordered" evidence="1">
    <location>
        <begin position="301"/>
        <end position="335"/>
    </location>
</feature>
<gene>
    <name evidence="3" type="ORF">HG66A1_28900</name>
</gene>
<sequence>MVSLNTYLNPEIAGSLAGIGFKARQPVEGSIAGLHRSPLHGLSPEFADYRSYTPGDDLKNLDWKAYARSDRFYIKRFEEESNLRAVFIVDSSASMKYGGPDFSKYDCAATIAVSLSSVLLKQRDAVGLAILNDRVQEDLRTGSTASHLAKFMEVLQQTELQGETDIGPAVAQVADQIHRRGIVVVLSDLLTPLDRFYESLGKLQYAGHEVIVMHVLHRDEVELPFKDSVIFKDIEGEEEIFAEPWAFHKAYQAAMEEFIQETRQRCQFCGIDYLQIFTDANLSRVLSSYLHNRQFGGAKTHRGRMASLGGSAGSDNQTLDSPALDSRAGQPSESE</sequence>
<accession>A0A517PNZ2</accession>
<dbReference type="EMBL" id="CP036266">
    <property type="protein sequence ID" value="QDT21097.1"/>
    <property type="molecule type" value="Genomic_DNA"/>
</dbReference>
<dbReference type="PANTHER" id="PTHR33608:SF7">
    <property type="entry name" value="DUF58 DOMAIN-CONTAINING PROTEIN"/>
    <property type="match status" value="1"/>
</dbReference>
<dbReference type="SUPFAM" id="SSF53300">
    <property type="entry name" value="vWA-like"/>
    <property type="match status" value="1"/>
</dbReference>
<protein>
    <submittedName>
        <fullName evidence="3">VWA domain containing CoxE-like protein</fullName>
    </submittedName>
</protein>
<evidence type="ECO:0000259" key="2">
    <source>
        <dbReference type="Pfam" id="PF01882"/>
    </source>
</evidence>
<dbReference type="Gene3D" id="3.40.50.410">
    <property type="entry name" value="von Willebrand factor, type A domain"/>
    <property type="match status" value="1"/>
</dbReference>
<organism evidence="3 4">
    <name type="scientific">Gimesia chilikensis</name>
    <dbReference type="NCBI Taxonomy" id="2605989"/>
    <lineage>
        <taxon>Bacteria</taxon>
        <taxon>Pseudomonadati</taxon>
        <taxon>Planctomycetota</taxon>
        <taxon>Planctomycetia</taxon>
        <taxon>Planctomycetales</taxon>
        <taxon>Planctomycetaceae</taxon>
        <taxon>Gimesia</taxon>
    </lineage>
</organism>
<dbReference type="InterPro" id="IPR036465">
    <property type="entry name" value="vWFA_dom_sf"/>
</dbReference>
<proteinExistence type="predicted"/>
<dbReference type="Proteomes" id="UP000320421">
    <property type="component" value="Chromosome"/>
</dbReference>
<dbReference type="AlphaFoldDB" id="A0A517PNZ2"/>
<keyword evidence="4" id="KW-1185">Reference proteome</keyword>
<dbReference type="InterPro" id="IPR002881">
    <property type="entry name" value="DUF58"/>
</dbReference>
<name>A0A517PNZ2_9PLAN</name>
<dbReference type="Pfam" id="PF01882">
    <property type="entry name" value="DUF58"/>
    <property type="match status" value="1"/>
</dbReference>
<evidence type="ECO:0000313" key="3">
    <source>
        <dbReference type="EMBL" id="QDT21097.1"/>
    </source>
</evidence>
<feature type="domain" description="DUF58" evidence="2">
    <location>
        <begin position="48"/>
        <end position="243"/>
    </location>
</feature>
<dbReference type="PANTHER" id="PTHR33608">
    <property type="entry name" value="BLL2464 PROTEIN"/>
    <property type="match status" value="1"/>
</dbReference>
<evidence type="ECO:0000313" key="4">
    <source>
        <dbReference type="Proteomes" id="UP000320421"/>
    </source>
</evidence>
<reference evidence="3 4" key="1">
    <citation type="submission" date="2019-02" db="EMBL/GenBank/DDBJ databases">
        <title>Deep-cultivation of Planctomycetes and their phenomic and genomic characterization uncovers novel biology.</title>
        <authorList>
            <person name="Wiegand S."/>
            <person name="Jogler M."/>
            <person name="Boedeker C."/>
            <person name="Pinto D."/>
            <person name="Vollmers J."/>
            <person name="Rivas-Marin E."/>
            <person name="Kohn T."/>
            <person name="Peeters S.H."/>
            <person name="Heuer A."/>
            <person name="Rast P."/>
            <person name="Oberbeckmann S."/>
            <person name="Bunk B."/>
            <person name="Jeske O."/>
            <person name="Meyerdierks A."/>
            <person name="Storesund J.E."/>
            <person name="Kallscheuer N."/>
            <person name="Luecker S."/>
            <person name="Lage O.M."/>
            <person name="Pohl T."/>
            <person name="Merkel B.J."/>
            <person name="Hornburger P."/>
            <person name="Mueller R.-W."/>
            <person name="Bruemmer F."/>
            <person name="Labrenz M."/>
            <person name="Spormann A.M."/>
            <person name="Op den Camp H."/>
            <person name="Overmann J."/>
            <person name="Amann R."/>
            <person name="Jetten M.S.M."/>
            <person name="Mascher T."/>
            <person name="Medema M.H."/>
            <person name="Devos D.P."/>
            <person name="Kaster A.-K."/>
            <person name="Ovreas L."/>
            <person name="Rohde M."/>
            <person name="Galperin M.Y."/>
            <person name="Jogler C."/>
        </authorList>
    </citation>
    <scope>NUCLEOTIDE SEQUENCE [LARGE SCALE GENOMIC DNA]</scope>
    <source>
        <strain evidence="3 4">HG66A1</strain>
    </source>
</reference>